<evidence type="ECO:0000256" key="1">
    <source>
        <dbReference type="SAM" id="MobiDB-lite"/>
    </source>
</evidence>
<reference evidence="2" key="1">
    <citation type="submission" date="2018-05" db="EMBL/GenBank/DDBJ databases">
        <authorList>
            <person name="Lanie J.A."/>
            <person name="Ng W.-L."/>
            <person name="Kazmierczak K.M."/>
            <person name="Andrzejewski T.M."/>
            <person name="Davidsen T.M."/>
            <person name="Wayne K.J."/>
            <person name="Tettelin H."/>
            <person name="Glass J.I."/>
            <person name="Rusch D."/>
            <person name="Podicherti R."/>
            <person name="Tsui H.-C.T."/>
            <person name="Winkler M.E."/>
        </authorList>
    </citation>
    <scope>NUCLEOTIDE SEQUENCE</scope>
</reference>
<name>A0A382R0A2_9ZZZZ</name>
<sequence length="88" mass="9864">MTINIGNECTQCRKDTSPGSGRFVNRIPSGTEEFEGYLCADCQNEATVISVSPQEEFNPYVPPQHWLSDYPKPPKYEEGSDRGATDEF</sequence>
<dbReference type="EMBL" id="UINC01118204">
    <property type="protein sequence ID" value="SVC91174.1"/>
    <property type="molecule type" value="Genomic_DNA"/>
</dbReference>
<evidence type="ECO:0000313" key="2">
    <source>
        <dbReference type="EMBL" id="SVC91174.1"/>
    </source>
</evidence>
<organism evidence="2">
    <name type="scientific">marine metagenome</name>
    <dbReference type="NCBI Taxonomy" id="408172"/>
    <lineage>
        <taxon>unclassified sequences</taxon>
        <taxon>metagenomes</taxon>
        <taxon>ecological metagenomes</taxon>
    </lineage>
</organism>
<feature type="region of interest" description="Disordered" evidence="1">
    <location>
        <begin position="1"/>
        <end position="24"/>
    </location>
</feature>
<feature type="region of interest" description="Disordered" evidence="1">
    <location>
        <begin position="62"/>
        <end position="88"/>
    </location>
</feature>
<accession>A0A382R0A2</accession>
<gene>
    <name evidence="2" type="ORF">METZ01_LOCUS344028</name>
</gene>
<feature type="compositionally biased region" description="Basic and acidic residues" evidence="1">
    <location>
        <begin position="72"/>
        <end position="88"/>
    </location>
</feature>
<protein>
    <submittedName>
        <fullName evidence="2">Uncharacterized protein</fullName>
    </submittedName>
</protein>
<dbReference type="AlphaFoldDB" id="A0A382R0A2"/>
<feature type="compositionally biased region" description="Polar residues" evidence="1">
    <location>
        <begin position="1"/>
        <end position="10"/>
    </location>
</feature>
<proteinExistence type="predicted"/>